<sequence>MGREAMMAMIDDALAEFHDPASAAQFCVDWLKDMGVPPMVSIPVRAPATDGKAV</sequence>
<dbReference type="Proteomes" id="UP000063308">
    <property type="component" value="Chromosome"/>
</dbReference>
<protein>
    <submittedName>
        <fullName evidence="1">Uncharacterized protein</fullName>
    </submittedName>
</protein>
<accession>A0A0E4BSK4</accession>
<proteinExistence type="predicted"/>
<gene>
    <name evidence="1" type="ORF">NK6_5999</name>
</gene>
<dbReference type="EMBL" id="AP014685">
    <property type="protein sequence ID" value="BAR59154.1"/>
    <property type="molecule type" value="Genomic_DNA"/>
</dbReference>
<reference evidence="1 2" key="1">
    <citation type="submission" date="2014-11" db="EMBL/GenBank/DDBJ databases">
        <title>Symbiosis island explosion on the genome of extra-slow-growing strains of soybean bradyrhizobia with massive insertion sequences.</title>
        <authorList>
            <person name="Iida T."/>
            <person name="Minamisawa K."/>
        </authorList>
    </citation>
    <scope>NUCLEOTIDE SEQUENCE [LARGE SCALE GENOMIC DNA]</scope>
    <source>
        <strain evidence="1 2">NK6</strain>
    </source>
</reference>
<dbReference type="AlphaFoldDB" id="A0A0E4BSK4"/>
<organism evidence="1 2">
    <name type="scientific">Bradyrhizobium diazoefficiens</name>
    <dbReference type="NCBI Taxonomy" id="1355477"/>
    <lineage>
        <taxon>Bacteria</taxon>
        <taxon>Pseudomonadati</taxon>
        <taxon>Pseudomonadota</taxon>
        <taxon>Alphaproteobacteria</taxon>
        <taxon>Hyphomicrobiales</taxon>
        <taxon>Nitrobacteraceae</taxon>
        <taxon>Bradyrhizobium</taxon>
    </lineage>
</organism>
<evidence type="ECO:0000313" key="2">
    <source>
        <dbReference type="Proteomes" id="UP000063308"/>
    </source>
</evidence>
<name>A0A0E4BSK4_9BRAD</name>
<evidence type="ECO:0000313" key="1">
    <source>
        <dbReference type="EMBL" id="BAR59154.1"/>
    </source>
</evidence>